<sequence length="383" mass="43291">MIWLVTRTIPNLLWNCQTVLIPKFTNVGRLGDINNWIPITIASVVFRLFSRIVTARLTWVCPVNPRQRGFILALGCYKNLKLLQPVVKHAKKEHCELGVAFVDIAKAFDTICHQHIIMGLVQRRVDPPIIHLVSKIYKNIITYIDTIREKTDPIKILTGVKQGDPMSPVLFNLTLDPLLCKLETEEPSPWAYAGHNWQLGPDWGAEPEWACKGHGDTDEPEASEALLWTSADMRPVETPVLSIPDKNPSCPCCSTQFNQMLGLIDHLKRTNGKTKIIFKRPGLAKEYYNLMTPLVTLTISQVLLSEKNYAKHVQSMRLLYISMATQTDPLDLRIIATDIVPPLPSTVRAEKLNLLCLEFFNSMIEYDVGIQLGGNWEGLAKYP</sequence>
<evidence type="ECO:0000259" key="1">
    <source>
        <dbReference type="Pfam" id="PF00078"/>
    </source>
</evidence>
<comment type="caution">
    <text evidence="2">The sequence shown here is derived from an EMBL/GenBank/DDBJ whole genome shotgun (WGS) entry which is preliminary data.</text>
</comment>
<protein>
    <recommendedName>
        <fullName evidence="1">Reverse transcriptase domain-containing protein</fullName>
    </recommendedName>
</protein>
<dbReference type="OrthoDB" id="10063195at2759"/>
<keyword evidence="3" id="KW-1185">Reference proteome</keyword>
<reference evidence="2" key="1">
    <citation type="submission" date="2019-04" db="EMBL/GenBank/DDBJ databases">
        <title>Genome assembly of Zosterops borbonicus 15179.</title>
        <authorList>
            <person name="Leroy T."/>
            <person name="Anselmetti Y."/>
            <person name="Tilak M.-K."/>
            <person name="Nabholz B."/>
        </authorList>
    </citation>
    <scope>NUCLEOTIDE SEQUENCE</scope>
    <source>
        <strain evidence="2">HGM_15179</strain>
        <tissue evidence="2">Muscle</tissue>
    </source>
</reference>
<organism evidence="2 3">
    <name type="scientific">Zosterops borbonicus</name>
    <dbReference type="NCBI Taxonomy" id="364589"/>
    <lineage>
        <taxon>Eukaryota</taxon>
        <taxon>Metazoa</taxon>
        <taxon>Chordata</taxon>
        <taxon>Craniata</taxon>
        <taxon>Vertebrata</taxon>
        <taxon>Euteleostomi</taxon>
        <taxon>Archelosauria</taxon>
        <taxon>Archosauria</taxon>
        <taxon>Dinosauria</taxon>
        <taxon>Saurischia</taxon>
        <taxon>Theropoda</taxon>
        <taxon>Coelurosauria</taxon>
        <taxon>Aves</taxon>
        <taxon>Neognathae</taxon>
        <taxon>Neoaves</taxon>
        <taxon>Telluraves</taxon>
        <taxon>Australaves</taxon>
        <taxon>Passeriformes</taxon>
        <taxon>Sylvioidea</taxon>
        <taxon>Zosteropidae</taxon>
        <taxon>Zosterops</taxon>
    </lineage>
</organism>
<accession>A0A8K1FZ37</accession>
<proteinExistence type="predicted"/>
<evidence type="ECO:0000313" key="3">
    <source>
        <dbReference type="Proteomes" id="UP000796761"/>
    </source>
</evidence>
<dbReference type="InterPro" id="IPR043502">
    <property type="entry name" value="DNA/RNA_pol_sf"/>
</dbReference>
<dbReference type="SUPFAM" id="SSF56672">
    <property type="entry name" value="DNA/RNA polymerases"/>
    <property type="match status" value="1"/>
</dbReference>
<dbReference type="CDD" id="cd01650">
    <property type="entry name" value="RT_nLTR_like"/>
    <property type="match status" value="1"/>
</dbReference>
<dbReference type="AlphaFoldDB" id="A0A8K1FZ37"/>
<dbReference type="EMBL" id="SWJQ01001260">
    <property type="protein sequence ID" value="TRZ08710.1"/>
    <property type="molecule type" value="Genomic_DNA"/>
</dbReference>
<gene>
    <name evidence="2" type="ORF">HGM15179_018386</name>
</gene>
<dbReference type="Proteomes" id="UP000796761">
    <property type="component" value="Unassembled WGS sequence"/>
</dbReference>
<name>A0A8K1FZ37_9PASS</name>
<dbReference type="Pfam" id="PF00078">
    <property type="entry name" value="RVT_1"/>
    <property type="match status" value="1"/>
</dbReference>
<dbReference type="InterPro" id="IPR000477">
    <property type="entry name" value="RT_dom"/>
</dbReference>
<dbReference type="PANTHER" id="PTHR19446">
    <property type="entry name" value="REVERSE TRANSCRIPTASES"/>
    <property type="match status" value="1"/>
</dbReference>
<evidence type="ECO:0000313" key="2">
    <source>
        <dbReference type="EMBL" id="TRZ08710.1"/>
    </source>
</evidence>
<feature type="domain" description="Reverse transcriptase" evidence="1">
    <location>
        <begin position="33"/>
        <end position="184"/>
    </location>
</feature>